<gene>
    <name evidence="13" type="ORF">GJQ55_02465</name>
</gene>
<protein>
    <recommendedName>
        <fullName evidence="2">Type II secretion system protein H</fullName>
    </recommendedName>
    <alternativeName>
        <fullName evidence="10">General secretion pathway protein H</fullName>
    </alternativeName>
</protein>
<keyword evidence="7 11" id="KW-1133">Transmembrane helix</keyword>
<keyword evidence="6 11" id="KW-0812">Transmembrane</keyword>
<evidence type="ECO:0000256" key="10">
    <source>
        <dbReference type="ARBA" id="ARBA00030775"/>
    </source>
</evidence>
<evidence type="ECO:0000259" key="12">
    <source>
        <dbReference type="Pfam" id="PF12019"/>
    </source>
</evidence>
<evidence type="ECO:0000256" key="6">
    <source>
        <dbReference type="ARBA" id="ARBA00022692"/>
    </source>
</evidence>
<evidence type="ECO:0000313" key="14">
    <source>
        <dbReference type="Proteomes" id="UP000596074"/>
    </source>
</evidence>
<dbReference type="EMBL" id="CP046056">
    <property type="protein sequence ID" value="QQD23413.1"/>
    <property type="molecule type" value="Genomic_DNA"/>
</dbReference>
<feature type="transmembrane region" description="Helical" evidence="11">
    <location>
        <begin position="6"/>
        <end position="30"/>
    </location>
</feature>
<evidence type="ECO:0000256" key="3">
    <source>
        <dbReference type="ARBA" id="ARBA00022475"/>
    </source>
</evidence>
<comment type="similarity">
    <text evidence="9">Belongs to the GSP H family.</text>
</comment>
<dbReference type="InterPro" id="IPR012902">
    <property type="entry name" value="N_methyl_site"/>
</dbReference>
<keyword evidence="5" id="KW-0997">Cell inner membrane</keyword>
<dbReference type="Pfam" id="PF12019">
    <property type="entry name" value="GspH"/>
    <property type="match status" value="1"/>
</dbReference>
<keyword evidence="8 11" id="KW-0472">Membrane</keyword>
<dbReference type="SUPFAM" id="SSF54523">
    <property type="entry name" value="Pili subunits"/>
    <property type="match status" value="1"/>
</dbReference>
<feature type="domain" description="General secretion pathway GspH" evidence="12">
    <location>
        <begin position="49"/>
        <end position="156"/>
    </location>
</feature>
<reference evidence="13 14" key="1">
    <citation type="submission" date="2019-11" db="EMBL/GenBank/DDBJ databases">
        <title>Venatorbacter sp. nov. a predator of Campylobacter and other Gram-negative bacteria.</title>
        <authorList>
            <person name="Saeedi A."/>
            <person name="Cummings N.J."/>
            <person name="Connerton I.F."/>
            <person name="Connerton P.L."/>
        </authorList>
    </citation>
    <scope>NUCLEOTIDE SEQUENCE [LARGE SCALE GENOMIC DNA]</scope>
    <source>
        <strain evidence="13">XL5</strain>
    </source>
</reference>
<dbReference type="Pfam" id="PF07963">
    <property type="entry name" value="N_methyl"/>
    <property type="match status" value="1"/>
</dbReference>
<evidence type="ECO:0000256" key="4">
    <source>
        <dbReference type="ARBA" id="ARBA00022481"/>
    </source>
</evidence>
<sequence>MPVTKGFTLIELLIVSAIMALTLLVGLPAWQEFQHANRARQDIIHLKILLHSSREQAVHLAEKITLCPQNANRQCTNDWNLPLMVFNDRNNNQQLDPDETLLNQATAGHSNSLRHFSGQVISFDARGFAGFNTGSFSYCYQSAQIHSASFVISRLGRIRRGGDSNNDGIAELASGQNVPCPS</sequence>
<evidence type="ECO:0000256" key="9">
    <source>
        <dbReference type="ARBA" id="ARBA00025772"/>
    </source>
</evidence>
<keyword evidence="3" id="KW-1003">Cell membrane</keyword>
<evidence type="ECO:0000256" key="8">
    <source>
        <dbReference type="ARBA" id="ARBA00023136"/>
    </source>
</evidence>
<organism evidence="13 14">
    <name type="scientific">Venatoribacter cucullus</name>
    <dbReference type="NCBI Taxonomy" id="2661630"/>
    <lineage>
        <taxon>Bacteria</taxon>
        <taxon>Pseudomonadati</taxon>
        <taxon>Pseudomonadota</taxon>
        <taxon>Gammaproteobacteria</taxon>
        <taxon>Oceanospirillales</taxon>
        <taxon>Oceanospirillaceae</taxon>
        <taxon>Venatoribacter</taxon>
    </lineage>
</organism>
<dbReference type="PROSITE" id="PS00409">
    <property type="entry name" value="PROKAR_NTER_METHYL"/>
    <property type="match status" value="1"/>
</dbReference>
<dbReference type="Gene3D" id="3.55.40.10">
    <property type="entry name" value="minor pseudopilin epsh domain"/>
    <property type="match status" value="1"/>
</dbReference>
<name>A0A9X7YMW8_9GAMM</name>
<evidence type="ECO:0000256" key="1">
    <source>
        <dbReference type="ARBA" id="ARBA00004377"/>
    </source>
</evidence>
<dbReference type="Proteomes" id="UP000596074">
    <property type="component" value="Chromosome"/>
</dbReference>
<keyword evidence="14" id="KW-1185">Reference proteome</keyword>
<dbReference type="KEGG" id="vcw:GJQ55_02465"/>
<dbReference type="RefSeq" id="WP_228345937.1">
    <property type="nucleotide sequence ID" value="NZ_CP046056.1"/>
</dbReference>
<keyword evidence="4" id="KW-0488">Methylation</keyword>
<dbReference type="GO" id="GO:0015628">
    <property type="term" value="P:protein secretion by the type II secretion system"/>
    <property type="evidence" value="ECO:0007669"/>
    <property type="project" value="InterPro"/>
</dbReference>
<evidence type="ECO:0000256" key="11">
    <source>
        <dbReference type="SAM" id="Phobius"/>
    </source>
</evidence>
<evidence type="ECO:0000313" key="13">
    <source>
        <dbReference type="EMBL" id="QQD23413.1"/>
    </source>
</evidence>
<evidence type="ECO:0000256" key="5">
    <source>
        <dbReference type="ARBA" id="ARBA00022519"/>
    </source>
</evidence>
<dbReference type="NCBIfam" id="TIGR02532">
    <property type="entry name" value="IV_pilin_GFxxxE"/>
    <property type="match status" value="1"/>
</dbReference>
<evidence type="ECO:0000256" key="7">
    <source>
        <dbReference type="ARBA" id="ARBA00022989"/>
    </source>
</evidence>
<dbReference type="AlphaFoldDB" id="A0A9X7YMW8"/>
<comment type="subcellular location">
    <subcellularLocation>
        <location evidence="1">Cell inner membrane</location>
        <topology evidence="1">Single-pass membrane protein</topology>
    </subcellularLocation>
</comment>
<dbReference type="GO" id="GO:0005886">
    <property type="term" value="C:plasma membrane"/>
    <property type="evidence" value="ECO:0007669"/>
    <property type="project" value="UniProtKB-SubCell"/>
</dbReference>
<dbReference type="InterPro" id="IPR022346">
    <property type="entry name" value="T2SS_GspH"/>
</dbReference>
<dbReference type="GO" id="GO:0015627">
    <property type="term" value="C:type II protein secretion system complex"/>
    <property type="evidence" value="ECO:0007669"/>
    <property type="project" value="InterPro"/>
</dbReference>
<evidence type="ECO:0000256" key="2">
    <source>
        <dbReference type="ARBA" id="ARBA00021549"/>
    </source>
</evidence>
<proteinExistence type="inferred from homology"/>
<accession>A0A9X7YMW8</accession>
<dbReference type="InterPro" id="IPR045584">
    <property type="entry name" value="Pilin-like"/>
</dbReference>